<organism evidence="3 4">
    <name type="scientific">Marinobacter lacisalsi</name>
    <dbReference type="NCBI Taxonomy" id="475979"/>
    <lineage>
        <taxon>Bacteria</taxon>
        <taxon>Pseudomonadati</taxon>
        <taxon>Pseudomonadota</taxon>
        <taxon>Gammaproteobacteria</taxon>
        <taxon>Pseudomonadales</taxon>
        <taxon>Marinobacteraceae</taxon>
        <taxon>Marinobacter</taxon>
    </lineage>
</organism>
<evidence type="ECO:0000256" key="1">
    <source>
        <dbReference type="SAM" id="SignalP"/>
    </source>
</evidence>
<dbReference type="PANTHER" id="PTHR46361">
    <property type="entry name" value="ELECTRON CARRIER/ PROTEIN DISULFIDE OXIDOREDUCTASE"/>
    <property type="match status" value="1"/>
</dbReference>
<name>A0ABV8QB01_9GAMM</name>
<evidence type="ECO:0000313" key="4">
    <source>
        <dbReference type="Proteomes" id="UP001595798"/>
    </source>
</evidence>
<feature type="chain" id="PRO_5047185237" evidence="1">
    <location>
        <begin position="23"/>
        <end position="282"/>
    </location>
</feature>
<dbReference type="Pfam" id="PF04784">
    <property type="entry name" value="DUF547"/>
    <property type="match status" value="1"/>
</dbReference>
<dbReference type="Proteomes" id="UP001595798">
    <property type="component" value="Unassembled WGS sequence"/>
</dbReference>
<evidence type="ECO:0000259" key="2">
    <source>
        <dbReference type="Pfam" id="PF04784"/>
    </source>
</evidence>
<feature type="domain" description="DUF547" evidence="2">
    <location>
        <begin position="84"/>
        <end position="204"/>
    </location>
</feature>
<keyword evidence="4" id="KW-1185">Reference proteome</keyword>
<evidence type="ECO:0000313" key="3">
    <source>
        <dbReference type="EMBL" id="MFC4257480.1"/>
    </source>
</evidence>
<protein>
    <submittedName>
        <fullName evidence="3">DUF547 domain-containing protein</fullName>
    </submittedName>
</protein>
<dbReference type="RefSeq" id="WP_379884637.1">
    <property type="nucleotide sequence ID" value="NZ_JBHSDI010000001.1"/>
</dbReference>
<dbReference type="InterPro" id="IPR006869">
    <property type="entry name" value="DUF547"/>
</dbReference>
<dbReference type="EMBL" id="JBHSDI010000001">
    <property type="protein sequence ID" value="MFC4257480.1"/>
    <property type="molecule type" value="Genomic_DNA"/>
</dbReference>
<gene>
    <name evidence="3" type="ORF">ACFOZ5_00380</name>
</gene>
<comment type="caution">
    <text evidence="3">The sequence shown here is derived from an EMBL/GenBank/DDBJ whole genome shotgun (WGS) entry which is preliminary data.</text>
</comment>
<keyword evidence="1" id="KW-0732">Signal</keyword>
<dbReference type="PANTHER" id="PTHR46361:SF3">
    <property type="entry name" value="ELECTRON CARRIER_ PROTEIN DISULFIDE OXIDOREDUCTASE"/>
    <property type="match status" value="1"/>
</dbReference>
<proteinExistence type="predicted"/>
<reference evidence="4" key="1">
    <citation type="journal article" date="2019" name="Int. J. Syst. Evol. Microbiol.">
        <title>The Global Catalogue of Microorganisms (GCM) 10K type strain sequencing project: providing services to taxonomists for standard genome sequencing and annotation.</title>
        <authorList>
            <consortium name="The Broad Institute Genomics Platform"/>
            <consortium name="The Broad Institute Genome Sequencing Center for Infectious Disease"/>
            <person name="Wu L."/>
            <person name="Ma J."/>
        </authorList>
    </citation>
    <scope>NUCLEOTIDE SEQUENCE [LARGE SCALE GENOMIC DNA]</scope>
    <source>
        <strain evidence="4">CECT 7297</strain>
    </source>
</reference>
<accession>A0ABV8QB01</accession>
<sequence>MRYRITLLFAGLVSFLAMPAGAIEVERLFSPYQKLLDQHLIEHQPDDGGLVTAFNYDAALAHPDTDSLLDDQRKRLAKVDPSGLDDRNQAIAFWLNAYNFFMIDQILTERPDGELISSVWDYGGRVNPFTKNIFERPLFNVGGEDYSLDQMEKDILLGEEYGRKGWKEARVHFAVNCASVGCPPLRQQIYTADNLEQLLAENTRLAFNTPRHLEIAGSNLRLTELFDWYKADFEDEAGSVRAFVRKWADDEVAEAVSQTSAIEYIDYDWSLNRPGNFPELRR</sequence>
<feature type="signal peptide" evidence="1">
    <location>
        <begin position="1"/>
        <end position="22"/>
    </location>
</feature>